<dbReference type="AlphaFoldDB" id="A0A4R6FCA6"/>
<sequence length="126" mass="14141">MAIPAPRDILTEPSDDTLTNLCPLAGHSLARKCADSASRLDGPERRVFIEKMDFQAIFPDQALRTDSCKMSLSIHNDGSWSYAIDTELTVEGRDALFLHQDRNALHRRDEAHRDPRAAILSRRKAA</sequence>
<protein>
    <submittedName>
        <fullName evidence="1">Uncharacterized protein</fullName>
    </submittedName>
</protein>
<evidence type="ECO:0000313" key="2">
    <source>
        <dbReference type="Proteomes" id="UP000295493"/>
    </source>
</evidence>
<comment type="caution">
    <text evidence="1">The sequence shown here is derived from an EMBL/GenBank/DDBJ whole genome shotgun (WGS) entry which is preliminary data.</text>
</comment>
<dbReference type="EMBL" id="SNWD01000015">
    <property type="protein sequence ID" value="TDN78743.1"/>
    <property type="molecule type" value="Genomic_DNA"/>
</dbReference>
<proteinExistence type="predicted"/>
<reference evidence="1 2" key="1">
    <citation type="submission" date="2019-03" db="EMBL/GenBank/DDBJ databases">
        <title>Genomic Encyclopedia of Type Strains, Phase IV (KMG-IV): sequencing the most valuable type-strain genomes for metagenomic binning, comparative biology and taxonomic classification.</title>
        <authorList>
            <person name="Goeker M."/>
        </authorList>
    </citation>
    <scope>NUCLEOTIDE SEQUENCE [LARGE SCALE GENOMIC DNA]</scope>
    <source>
        <strain evidence="1 2">DSM 25059</strain>
    </source>
</reference>
<keyword evidence="2" id="KW-1185">Reference proteome</keyword>
<accession>A0A4R6FCA6</accession>
<dbReference type="Proteomes" id="UP000295493">
    <property type="component" value="Unassembled WGS sequence"/>
</dbReference>
<organism evidence="1 2">
    <name type="scientific">Stakelama pacifica</name>
    <dbReference type="NCBI Taxonomy" id="517720"/>
    <lineage>
        <taxon>Bacteria</taxon>
        <taxon>Pseudomonadati</taxon>
        <taxon>Pseudomonadota</taxon>
        <taxon>Alphaproteobacteria</taxon>
        <taxon>Sphingomonadales</taxon>
        <taxon>Sphingomonadaceae</taxon>
        <taxon>Stakelama</taxon>
    </lineage>
</organism>
<name>A0A4R6FCA6_9SPHN</name>
<evidence type="ECO:0000313" key="1">
    <source>
        <dbReference type="EMBL" id="TDN78743.1"/>
    </source>
</evidence>
<gene>
    <name evidence="1" type="ORF">EV664_1155</name>
</gene>